<protein>
    <submittedName>
        <fullName evidence="2">Uncharacterized protein</fullName>
    </submittedName>
</protein>
<dbReference type="AlphaFoldDB" id="A0A9W9Z2R0"/>
<organism evidence="2 3">
    <name type="scientific">Desmophyllum pertusum</name>
    <dbReference type="NCBI Taxonomy" id="174260"/>
    <lineage>
        <taxon>Eukaryota</taxon>
        <taxon>Metazoa</taxon>
        <taxon>Cnidaria</taxon>
        <taxon>Anthozoa</taxon>
        <taxon>Hexacorallia</taxon>
        <taxon>Scleractinia</taxon>
        <taxon>Caryophylliina</taxon>
        <taxon>Caryophylliidae</taxon>
        <taxon>Desmophyllum</taxon>
    </lineage>
</organism>
<dbReference type="Proteomes" id="UP001163046">
    <property type="component" value="Unassembled WGS sequence"/>
</dbReference>
<dbReference type="EMBL" id="MU826831">
    <property type="protein sequence ID" value="KAJ7373249.1"/>
    <property type="molecule type" value="Genomic_DNA"/>
</dbReference>
<feature type="region of interest" description="Disordered" evidence="1">
    <location>
        <begin position="1"/>
        <end position="26"/>
    </location>
</feature>
<evidence type="ECO:0000256" key="1">
    <source>
        <dbReference type="SAM" id="MobiDB-lite"/>
    </source>
</evidence>
<sequence length="69" mass="7672">MPGGNVPESRSRRGLNFTSTPSTETQSFDYFGRCNVVTIFGLGRIGKSPDVSVLRRSDTNETREQMCNI</sequence>
<keyword evidence="3" id="KW-1185">Reference proteome</keyword>
<evidence type="ECO:0000313" key="3">
    <source>
        <dbReference type="Proteomes" id="UP001163046"/>
    </source>
</evidence>
<accession>A0A9W9Z2R0</accession>
<evidence type="ECO:0000313" key="2">
    <source>
        <dbReference type="EMBL" id="KAJ7373249.1"/>
    </source>
</evidence>
<name>A0A9W9Z2R0_9CNID</name>
<comment type="caution">
    <text evidence="2">The sequence shown here is derived from an EMBL/GenBank/DDBJ whole genome shotgun (WGS) entry which is preliminary data.</text>
</comment>
<feature type="compositionally biased region" description="Polar residues" evidence="1">
    <location>
        <begin position="16"/>
        <end position="26"/>
    </location>
</feature>
<gene>
    <name evidence="2" type="ORF">OS493_012838</name>
</gene>
<proteinExistence type="predicted"/>
<reference evidence="2" key="1">
    <citation type="submission" date="2023-01" db="EMBL/GenBank/DDBJ databases">
        <title>Genome assembly of the deep-sea coral Lophelia pertusa.</title>
        <authorList>
            <person name="Herrera S."/>
            <person name="Cordes E."/>
        </authorList>
    </citation>
    <scope>NUCLEOTIDE SEQUENCE</scope>
    <source>
        <strain evidence="2">USNM1676648</strain>
        <tissue evidence="2">Polyp</tissue>
    </source>
</reference>